<reference evidence="2" key="1">
    <citation type="submission" date="2021-02" db="EMBL/GenBank/DDBJ databases">
        <authorList>
            <person name="Dougan E. K."/>
            <person name="Rhodes N."/>
            <person name="Thang M."/>
            <person name="Chan C."/>
        </authorList>
    </citation>
    <scope>NUCLEOTIDE SEQUENCE</scope>
</reference>
<evidence type="ECO:0000313" key="3">
    <source>
        <dbReference type="Proteomes" id="UP000604046"/>
    </source>
</evidence>
<gene>
    <name evidence="2" type="ORF">SNAT2548_LOCUS23892</name>
</gene>
<dbReference type="OrthoDB" id="448530at2759"/>
<accession>A0A812RHD2</accession>
<protein>
    <submittedName>
        <fullName evidence="2">Uncharacterized protein</fullName>
    </submittedName>
</protein>
<proteinExistence type="predicted"/>
<feature type="region of interest" description="Disordered" evidence="1">
    <location>
        <begin position="79"/>
        <end position="100"/>
    </location>
</feature>
<dbReference type="EMBL" id="CAJNDS010002338">
    <property type="protein sequence ID" value="CAE7439697.1"/>
    <property type="molecule type" value="Genomic_DNA"/>
</dbReference>
<dbReference type="AlphaFoldDB" id="A0A812RHD2"/>
<evidence type="ECO:0000256" key="1">
    <source>
        <dbReference type="SAM" id="MobiDB-lite"/>
    </source>
</evidence>
<keyword evidence="3" id="KW-1185">Reference proteome</keyword>
<evidence type="ECO:0000313" key="2">
    <source>
        <dbReference type="EMBL" id="CAE7439697.1"/>
    </source>
</evidence>
<organism evidence="2 3">
    <name type="scientific">Symbiodinium natans</name>
    <dbReference type="NCBI Taxonomy" id="878477"/>
    <lineage>
        <taxon>Eukaryota</taxon>
        <taxon>Sar</taxon>
        <taxon>Alveolata</taxon>
        <taxon>Dinophyceae</taxon>
        <taxon>Suessiales</taxon>
        <taxon>Symbiodiniaceae</taxon>
        <taxon>Symbiodinium</taxon>
    </lineage>
</organism>
<feature type="compositionally biased region" description="Basic residues" evidence="1">
    <location>
        <begin position="12"/>
        <end position="32"/>
    </location>
</feature>
<dbReference type="Proteomes" id="UP000604046">
    <property type="component" value="Unassembled WGS sequence"/>
</dbReference>
<feature type="region of interest" description="Disordered" evidence="1">
    <location>
        <begin position="1"/>
        <end position="51"/>
    </location>
</feature>
<name>A0A812RHD2_9DINO</name>
<comment type="caution">
    <text evidence="2">The sequence shown here is derived from an EMBL/GenBank/DDBJ whole genome shotgun (WGS) entry which is preliminary data.</text>
</comment>
<sequence>MDGEQEGAFKPRGIRSGRSAKRKREAHQRRQFILHPEHYSDPSQVPVVHQGGQQRPLYTLPTWEPHYTSDEEEVEVVQVISEPSSSSKAPALSGPATSPKLPPPKAVIPVAVAPVPAFHRLAKVPPVVNLPGDSAVVNPHTGVISHLDRTSASQIPKAFVLDFHNVLDRFFPGGVALGMELAFPTFRPLRNPKAETLFQADQAESKVERKGLEFLEASMTAEVRMAFVVVQALTGVHDMTDGDLRGASFDATRRYRTGAGWHAGDGGTLPGEVRRARSLTIRGIRLNSALPAGSEIRLLAPSGNGCYDGGPCCYSFRQPFDASQVLSGPALDLSRSRTEEQLMVLVFQGDLSGDDGALDLVATRLCGAESCRLEVLSMWPAQVVAEALAITAEGTGTTPWKLETRSVTGRVLGVQGDLGSFDQLAAFDFLVVTATTAAAGAVFDLAVFFAMPAHFDLPGGSLLRLRAPLGAAFATGATGLELPTAVRLGFWCGLARLASATRLKVLGVAKTEPYGSGQVRPMPPKTSCLASADARTLTITLDLDGLTQGATYAFQWPAQRVVGQEASWRPLTAAGATGHFADLLLADEVASAPRLGSWSLEALRAGKRLLKSEVFATGLEMKSLSPVWLLPMRPFYGQECLVFVVFSLGGFAFAPTARLRLKLQSGQAGATERLRFLSCERQEALLRQGAWAQPLAFGTEAFVASQTGGSLAGDSALATVAFENCVLGQGALQSNESSMRSFEELQSSWLSATGLEMTLDLQTQLDPASEQYLLVIALLNPPRSSGVAEDQMIIEVIDGSGEGERAAARSPDLRTYALASEMKLTHWSHSTSYTSAWNQLILEFQPVTVLSDRQAEAVGFLLLAPPTFVFTEKSCEDLVLQRTLMSEDLQTGELTSRPLFLEERPGCEVVSSEWLREGGYYQHQLTIFLPPLVGFRTDLRYRLEVAVRNPPLPLGADLLKRALRDKTSPKFSTSPFLVAALNVWRICTFVWAAGDTGKGDVPFAVGRGMAAFGRLGGISKVDEVAWKGFDVVVNT</sequence>